<dbReference type="RefSeq" id="WP_378245244.1">
    <property type="nucleotide sequence ID" value="NZ_JBHSKF010000003.1"/>
</dbReference>
<evidence type="ECO:0000313" key="2">
    <source>
        <dbReference type="EMBL" id="MFC5286860.1"/>
    </source>
</evidence>
<dbReference type="SUPFAM" id="SSF46955">
    <property type="entry name" value="Putative DNA-binding domain"/>
    <property type="match status" value="1"/>
</dbReference>
<sequence length="64" mass="7235">MSKQTEALWTVDEVATYLRVPVATIYQWRTRGYGPAGCRVGRHLRFRAGDVLRWVDGLAEGRAA</sequence>
<dbReference type="Proteomes" id="UP001596157">
    <property type="component" value="Unassembled WGS sequence"/>
</dbReference>
<dbReference type="InterPro" id="IPR009061">
    <property type="entry name" value="DNA-bd_dom_put_sf"/>
</dbReference>
<reference evidence="3" key="1">
    <citation type="journal article" date="2019" name="Int. J. Syst. Evol. Microbiol.">
        <title>The Global Catalogue of Microorganisms (GCM) 10K type strain sequencing project: providing services to taxonomists for standard genome sequencing and annotation.</title>
        <authorList>
            <consortium name="The Broad Institute Genomics Platform"/>
            <consortium name="The Broad Institute Genome Sequencing Center for Infectious Disease"/>
            <person name="Wu L."/>
            <person name="Ma J."/>
        </authorList>
    </citation>
    <scope>NUCLEOTIDE SEQUENCE [LARGE SCALE GENOMIC DNA]</scope>
    <source>
        <strain evidence="3">CCUG 59778</strain>
    </source>
</reference>
<protein>
    <submittedName>
        <fullName evidence="2">Helix-turn-helix transcriptional regulator</fullName>
    </submittedName>
</protein>
<evidence type="ECO:0000259" key="1">
    <source>
        <dbReference type="Pfam" id="PF12728"/>
    </source>
</evidence>
<dbReference type="InterPro" id="IPR010093">
    <property type="entry name" value="SinI_DNA-bd"/>
</dbReference>
<name>A0ABW0ELS7_9PSEU</name>
<comment type="caution">
    <text evidence="2">The sequence shown here is derived from an EMBL/GenBank/DDBJ whole genome shotgun (WGS) entry which is preliminary data.</text>
</comment>
<dbReference type="NCBIfam" id="TIGR01764">
    <property type="entry name" value="excise"/>
    <property type="match status" value="1"/>
</dbReference>
<organism evidence="2 3">
    <name type="scientific">Actinokineospora guangxiensis</name>
    <dbReference type="NCBI Taxonomy" id="1490288"/>
    <lineage>
        <taxon>Bacteria</taxon>
        <taxon>Bacillati</taxon>
        <taxon>Actinomycetota</taxon>
        <taxon>Actinomycetes</taxon>
        <taxon>Pseudonocardiales</taxon>
        <taxon>Pseudonocardiaceae</taxon>
        <taxon>Actinokineospora</taxon>
    </lineage>
</organism>
<keyword evidence="3" id="KW-1185">Reference proteome</keyword>
<dbReference type="Pfam" id="PF12728">
    <property type="entry name" value="HTH_17"/>
    <property type="match status" value="1"/>
</dbReference>
<dbReference type="EMBL" id="JBHSKF010000003">
    <property type="protein sequence ID" value="MFC5286860.1"/>
    <property type="molecule type" value="Genomic_DNA"/>
</dbReference>
<dbReference type="InterPro" id="IPR041657">
    <property type="entry name" value="HTH_17"/>
</dbReference>
<proteinExistence type="predicted"/>
<accession>A0ABW0ELS7</accession>
<evidence type="ECO:0000313" key="3">
    <source>
        <dbReference type="Proteomes" id="UP001596157"/>
    </source>
</evidence>
<gene>
    <name evidence="2" type="ORF">ACFPM7_07335</name>
</gene>
<feature type="domain" description="Helix-turn-helix" evidence="1">
    <location>
        <begin position="10"/>
        <end position="56"/>
    </location>
</feature>